<sequence>MQGGDESDFSDDDVWAGDEAKVVPAQVDTKEQKHAKQGYVDGLANAKEGSLQTGFDNGYGQGAALGEKAGEILSTLRQLSLAGNTKAGELFETAKAELNIQNVLSVAYFDDNLDLEAQHKVIQKWEEAVDKVSQ</sequence>
<keyword evidence="10" id="KW-1185">Reference proteome</keyword>
<name>A0A1E3QXW7_9ASCO</name>
<dbReference type="PANTHER" id="PTHR18829">
    <property type="entry name" value="PROTEIN YAE1 HOMOLOG"/>
    <property type="match status" value="1"/>
</dbReference>
<dbReference type="OrthoDB" id="20086at2759"/>
<comment type="subcellular location">
    <subcellularLocation>
        <location evidence="2">Cytoplasm</location>
    </subcellularLocation>
    <subcellularLocation>
        <location evidence="1">Nucleus</location>
    </subcellularLocation>
</comment>
<dbReference type="GO" id="GO:0030674">
    <property type="term" value="F:protein-macromolecule adaptor activity"/>
    <property type="evidence" value="ECO:0007669"/>
    <property type="project" value="EnsemblFungi"/>
</dbReference>
<comment type="similarity">
    <text evidence="3">Belongs to the YAE1 family.</text>
</comment>
<evidence type="ECO:0000256" key="4">
    <source>
        <dbReference type="ARBA" id="ARBA00017286"/>
    </source>
</evidence>
<dbReference type="GO" id="GO:0062092">
    <property type="term" value="C:Yae1-Lto1 complex"/>
    <property type="evidence" value="ECO:0007669"/>
    <property type="project" value="EnsemblFungi"/>
</dbReference>
<evidence type="ECO:0000256" key="3">
    <source>
        <dbReference type="ARBA" id="ARBA00007096"/>
    </source>
</evidence>
<evidence type="ECO:0000259" key="8">
    <source>
        <dbReference type="Pfam" id="PF09811"/>
    </source>
</evidence>
<dbReference type="InterPro" id="IPR019191">
    <property type="entry name" value="Essential_protein_Yae1_N"/>
</dbReference>
<proteinExistence type="inferred from homology"/>
<evidence type="ECO:0000313" key="9">
    <source>
        <dbReference type="EMBL" id="ODQ81922.1"/>
    </source>
</evidence>
<evidence type="ECO:0000256" key="1">
    <source>
        <dbReference type="ARBA" id="ARBA00004123"/>
    </source>
</evidence>
<dbReference type="GO" id="GO:0005634">
    <property type="term" value="C:nucleus"/>
    <property type="evidence" value="ECO:0007669"/>
    <property type="project" value="UniProtKB-SubCell"/>
</dbReference>
<evidence type="ECO:0000256" key="7">
    <source>
        <dbReference type="ARBA" id="ARBA00023242"/>
    </source>
</evidence>
<keyword evidence="6" id="KW-0963">Cytoplasm</keyword>
<dbReference type="AlphaFoldDB" id="A0A1E3QXW7"/>
<gene>
    <name evidence="9" type="ORF">BABINDRAFT_33315</name>
</gene>
<dbReference type="GeneID" id="30149483"/>
<dbReference type="RefSeq" id="XP_018987250.1">
    <property type="nucleotide sequence ID" value="XM_019131630.1"/>
</dbReference>
<dbReference type="EMBL" id="KV454427">
    <property type="protein sequence ID" value="ODQ81922.1"/>
    <property type="molecule type" value="Genomic_DNA"/>
</dbReference>
<dbReference type="Proteomes" id="UP000094336">
    <property type="component" value="Unassembled WGS sequence"/>
</dbReference>
<organism evidence="9 10">
    <name type="scientific">Babjeviella inositovora NRRL Y-12698</name>
    <dbReference type="NCBI Taxonomy" id="984486"/>
    <lineage>
        <taxon>Eukaryota</taxon>
        <taxon>Fungi</taxon>
        <taxon>Dikarya</taxon>
        <taxon>Ascomycota</taxon>
        <taxon>Saccharomycotina</taxon>
        <taxon>Pichiomycetes</taxon>
        <taxon>Serinales incertae sedis</taxon>
        <taxon>Babjeviella</taxon>
    </lineage>
</organism>
<accession>A0A1E3QXW7</accession>
<protein>
    <recommendedName>
        <fullName evidence="5">Protein YAE1</fullName>
    </recommendedName>
    <alternativeName>
        <fullName evidence="4">Protein yae1</fullName>
    </alternativeName>
</protein>
<dbReference type="PANTHER" id="PTHR18829:SF0">
    <property type="entry name" value="PROTEIN YAE1 HOMOLOG"/>
    <property type="match status" value="1"/>
</dbReference>
<dbReference type="GO" id="GO:0051604">
    <property type="term" value="P:protein maturation"/>
    <property type="evidence" value="ECO:0007669"/>
    <property type="project" value="EnsemblFungi"/>
</dbReference>
<evidence type="ECO:0000313" key="10">
    <source>
        <dbReference type="Proteomes" id="UP000094336"/>
    </source>
</evidence>
<dbReference type="GO" id="GO:0097361">
    <property type="term" value="C:cytosolic [4Fe-4S] assembly targeting complex"/>
    <property type="evidence" value="ECO:0007669"/>
    <property type="project" value="EnsemblFungi"/>
</dbReference>
<evidence type="ECO:0000256" key="2">
    <source>
        <dbReference type="ARBA" id="ARBA00004496"/>
    </source>
</evidence>
<dbReference type="InterPro" id="IPR038881">
    <property type="entry name" value="Yae1-like"/>
</dbReference>
<dbReference type="STRING" id="984486.A0A1E3QXW7"/>
<reference evidence="10" key="1">
    <citation type="submission" date="2016-05" db="EMBL/GenBank/DDBJ databases">
        <title>Comparative genomics of biotechnologically important yeasts.</title>
        <authorList>
            <consortium name="DOE Joint Genome Institute"/>
            <person name="Riley R."/>
            <person name="Haridas S."/>
            <person name="Wolfe K.H."/>
            <person name="Lopes M.R."/>
            <person name="Hittinger C.T."/>
            <person name="Goker M."/>
            <person name="Salamov A."/>
            <person name="Wisecaver J."/>
            <person name="Long T.M."/>
            <person name="Aerts A.L."/>
            <person name="Barry K."/>
            <person name="Choi C."/>
            <person name="Clum A."/>
            <person name="Coughlan A.Y."/>
            <person name="Deshpande S."/>
            <person name="Douglass A.P."/>
            <person name="Hanson S.J."/>
            <person name="Klenk H.-P."/>
            <person name="Labutti K."/>
            <person name="Lapidus A."/>
            <person name="Lindquist E."/>
            <person name="Lipzen A."/>
            <person name="Meier-Kolthoff J.P."/>
            <person name="Ohm R.A."/>
            <person name="Otillar R.P."/>
            <person name="Pangilinan J."/>
            <person name="Peng Y."/>
            <person name="Rokas A."/>
            <person name="Rosa C.A."/>
            <person name="Scheuner C."/>
            <person name="Sibirny A.A."/>
            <person name="Slot J.C."/>
            <person name="Stielow J.B."/>
            <person name="Sun H."/>
            <person name="Kurtzman C.P."/>
            <person name="Blackwell M."/>
            <person name="Grigoriev I.V."/>
            <person name="Jeffries T.W."/>
        </authorList>
    </citation>
    <scope>NUCLEOTIDE SEQUENCE [LARGE SCALE GENOMIC DNA]</scope>
    <source>
        <strain evidence="10">NRRL Y-12698</strain>
    </source>
</reference>
<evidence type="ECO:0000256" key="6">
    <source>
        <dbReference type="ARBA" id="ARBA00022490"/>
    </source>
</evidence>
<evidence type="ECO:0000256" key="5">
    <source>
        <dbReference type="ARBA" id="ARBA00018400"/>
    </source>
</evidence>
<dbReference type="Pfam" id="PF09811">
    <property type="entry name" value="Yae1_N"/>
    <property type="match status" value="1"/>
</dbReference>
<keyword evidence="7" id="KW-0539">Nucleus</keyword>
<feature type="domain" description="Essential protein Yae1 N-terminal" evidence="8">
    <location>
        <begin position="38"/>
        <end position="74"/>
    </location>
</feature>